<dbReference type="CDD" id="cd07805">
    <property type="entry name" value="ASKHA_NBD_FGGY_CvXK-like"/>
    <property type="match status" value="1"/>
</dbReference>
<feature type="domain" description="Carbohydrate kinase FGGY N-terminal" evidence="4">
    <location>
        <begin position="3"/>
        <end position="246"/>
    </location>
</feature>
<accession>A0A1Q8QV64</accession>
<keyword evidence="7" id="KW-1185">Reference proteome</keyword>
<dbReference type="STRING" id="1888891.DSOL_2802"/>
<keyword evidence="2" id="KW-0808">Transferase</keyword>
<evidence type="ECO:0000256" key="3">
    <source>
        <dbReference type="ARBA" id="ARBA00022777"/>
    </source>
</evidence>
<organism evidence="6 7">
    <name type="scientific">Desulfosporosinus metallidurans</name>
    <dbReference type="NCBI Taxonomy" id="1888891"/>
    <lineage>
        <taxon>Bacteria</taxon>
        <taxon>Bacillati</taxon>
        <taxon>Bacillota</taxon>
        <taxon>Clostridia</taxon>
        <taxon>Eubacteriales</taxon>
        <taxon>Desulfitobacteriaceae</taxon>
        <taxon>Desulfosporosinus</taxon>
    </lineage>
</organism>
<keyword evidence="3 6" id="KW-0418">Kinase</keyword>
<dbReference type="InterPro" id="IPR043129">
    <property type="entry name" value="ATPase_NBD"/>
</dbReference>
<gene>
    <name evidence="6" type="ORF">DSOL_2802</name>
</gene>
<dbReference type="InterPro" id="IPR050406">
    <property type="entry name" value="FGGY_Carb_Kinase"/>
</dbReference>
<dbReference type="SUPFAM" id="SSF53067">
    <property type="entry name" value="Actin-like ATPase domain"/>
    <property type="match status" value="2"/>
</dbReference>
<dbReference type="AlphaFoldDB" id="A0A1Q8QV64"/>
<proteinExistence type="inferred from homology"/>
<dbReference type="RefSeq" id="WP_075365363.1">
    <property type="nucleotide sequence ID" value="NZ_MLBF01000020.1"/>
</dbReference>
<sequence length="508" mass="56001">MQYIAAFDIGTTNVKGILVSQDGDILGETTRPIHTYNEENRIEQDPEEWWKAVFEIANVWWQSGFQPEAVKAITLSGQMEDCIPIDGEGKSVRRAILYSDSRADSEAQRILAHLGEEEIWRKTGNHMDGQMTFPKILWLRDHEQANFSKTACFLISSKDYVIRQLTGRNITDPTSAATAGMMNLVAREWVSNWLDSFALESSYLPELLAPDEIAGYLTEAASLLTGFKMNTPVLCGMGDAGATTLGAGVTELGEMYAYLGTTGWVALPTDEISLRGSGIFHLAHAPKDLLIAIAPLLNAGNVHNWALSVFGDPNLLDSQEGFAYLEEIMANSDPSIRQVIFLPYLNGERCPIQDPEASGSFVGLRATTTRGEMCAAVLEGVAMAVRQVMELLLGENEIRRITLIGGGSKSRAWNQIIADVCDCNVVVPKDSEYLPALGVAAAGFVHLGWSDSYADFSRRLLAMRPSEQYLPKERNARAYGKLYQNYLQIYPALAILSRQVVEVEMASR</sequence>
<dbReference type="PIRSF" id="PIRSF000538">
    <property type="entry name" value="GlpK"/>
    <property type="match status" value="1"/>
</dbReference>
<dbReference type="Gene3D" id="3.30.420.40">
    <property type="match status" value="2"/>
</dbReference>
<dbReference type="GO" id="GO:0005975">
    <property type="term" value="P:carbohydrate metabolic process"/>
    <property type="evidence" value="ECO:0007669"/>
    <property type="project" value="InterPro"/>
</dbReference>
<dbReference type="InterPro" id="IPR018484">
    <property type="entry name" value="FGGY_N"/>
</dbReference>
<evidence type="ECO:0000259" key="5">
    <source>
        <dbReference type="Pfam" id="PF02782"/>
    </source>
</evidence>
<dbReference type="InterPro" id="IPR018485">
    <property type="entry name" value="FGGY_C"/>
</dbReference>
<dbReference type="Pfam" id="PF00370">
    <property type="entry name" value="FGGY_N"/>
    <property type="match status" value="1"/>
</dbReference>
<name>A0A1Q8QV64_9FIRM</name>
<dbReference type="InterPro" id="IPR000577">
    <property type="entry name" value="Carb_kinase_FGGY"/>
</dbReference>
<dbReference type="PANTHER" id="PTHR43095:SF5">
    <property type="entry name" value="XYLULOSE KINASE"/>
    <property type="match status" value="1"/>
</dbReference>
<comment type="similarity">
    <text evidence="1">Belongs to the FGGY kinase family.</text>
</comment>
<dbReference type="Pfam" id="PF02782">
    <property type="entry name" value="FGGY_C"/>
    <property type="match status" value="1"/>
</dbReference>
<comment type="caution">
    <text evidence="6">The sequence shown here is derived from an EMBL/GenBank/DDBJ whole genome shotgun (WGS) entry which is preliminary data.</text>
</comment>
<evidence type="ECO:0000313" key="6">
    <source>
        <dbReference type="EMBL" id="OLN31192.1"/>
    </source>
</evidence>
<reference evidence="6 7" key="1">
    <citation type="submission" date="2016-09" db="EMBL/GenBank/DDBJ databases">
        <title>Complete genome of Desulfosporosinus sp. OL.</title>
        <authorList>
            <person name="Mardanov A."/>
            <person name="Beletsky A."/>
            <person name="Panova A."/>
            <person name="Karnachuk O."/>
            <person name="Ravin N."/>
        </authorList>
    </citation>
    <scope>NUCLEOTIDE SEQUENCE [LARGE SCALE GENOMIC DNA]</scope>
    <source>
        <strain evidence="6 7">OL</strain>
    </source>
</reference>
<evidence type="ECO:0000313" key="7">
    <source>
        <dbReference type="Proteomes" id="UP000186102"/>
    </source>
</evidence>
<dbReference type="Proteomes" id="UP000186102">
    <property type="component" value="Unassembled WGS sequence"/>
</dbReference>
<protein>
    <submittedName>
        <fullName evidence="6">Xylulose kinase</fullName>
    </submittedName>
</protein>
<feature type="domain" description="Carbohydrate kinase FGGY C-terminal" evidence="5">
    <location>
        <begin position="298"/>
        <end position="445"/>
    </location>
</feature>
<dbReference type="PANTHER" id="PTHR43095">
    <property type="entry name" value="SUGAR KINASE"/>
    <property type="match status" value="1"/>
</dbReference>
<evidence type="ECO:0000256" key="1">
    <source>
        <dbReference type="ARBA" id="ARBA00009156"/>
    </source>
</evidence>
<dbReference type="GO" id="GO:0016301">
    <property type="term" value="F:kinase activity"/>
    <property type="evidence" value="ECO:0007669"/>
    <property type="project" value="UniProtKB-KW"/>
</dbReference>
<dbReference type="OrthoDB" id="9805576at2"/>
<evidence type="ECO:0000256" key="2">
    <source>
        <dbReference type="ARBA" id="ARBA00022679"/>
    </source>
</evidence>
<dbReference type="EMBL" id="MLBF01000020">
    <property type="protein sequence ID" value="OLN31192.1"/>
    <property type="molecule type" value="Genomic_DNA"/>
</dbReference>
<evidence type="ECO:0000259" key="4">
    <source>
        <dbReference type="Pfam" id="PF00370"/>
    </source>
</evidence>